<evidence type="ECO:0000256" key="6">
    <source>
        <dbReference type="ARBA" id="ARBA00022741"/>
    </source>
</evidence>
<keyword evidence="7 11" id="KW-0418">Kinase</keyword>
<organism evidence="12 13">
    <name type="scientific">Vagococcus carniphilus</name>
    <dbReference type="NCBI Taxonomy" id="218144"/>
    <lineage>
        <taxon>Bacteria</taxon>
        <taxon>Bacillati</taxon>
        <taxon>Bacillota</taxon>
        <taxon>Bacilli</taxon>
        <taxon>Lactobacillales</taxon>
        <taxon>Enterococcaceae</taxon>
        <taxon>Vagococcus</taxon>
    </lineage>
</organism>
<evidence type="ECO:0000256" key="2">
    <source>
        <dbReference type="ARBA" id="ARBA00001946"/>
    </source>
</evidence>
<dbReference type="Gene3D" id="3.40.1190.20">
    <property type="match status" value="1"/>
</dbReference>
<accession>A0A430B708</accession>
<keyword evidence="8 11" id="KW-0067">ATP-binding</keyword>
<keyword evidence="6 11" id="KW-0547">Nucleotide-binding</keyword>
<dbReference type="Proteomes" id="UP000288028">
    <property type="component" value="Unassembled WGS sequence"/>
</dbReference>
<evidence type="ECO:0000313" key="12">
    <source>
        <dbReference type="EMBL" id="RSU16106.1"/>
    </source>
</evidence>
<dbReference type="Pfam" id="PF02110">
    <property type="entry name" value="HK"/>
    <property type="match status" value="1"/>
</dbReference>
<dbReference type="PIRSF" id="PIRSF000513">
    <property type="entry name" value="Thz_kinase"/>
    <property type="match status" value="1"/>
</dbReference>
<dbReference type="InterPro" id="IPR000417">
    <property type="entry name" value="Hyethyz_kinase"/>
</dbReference>
<feature type="binding site" evidence="11">
    <location>
        <position position="124"/>
    </location>
    <ligand>
        <name>ATP</name>
        <dbReference type="ChEBI" id="CHEBI:30616"/>
    </ligand>
</feature>
<evidence type="ECO:0000256" key="5">
    <source>
        <dbReference type="ARBA" id="ARBA00022723"/>
    </source>
</evidence>
<dbReference type="SUPFAM" id="SSF53613">
    <property type="entry name" value="Ribokinase-like"/>
    <property type="match status" value="1"/>
</dbReference>
<name>A0A430B708_9ENTE</name>
<comment type="caution">
    <text evidence="12">The sequence shown here is derived from an EMBL/GenBank/DDBJ whole genome shotgun (WGS) entry which is preliminary data.</text>
</comment>
<dbReference type="GO" id="GO:0004417">
    <property type="term" value="F:hydroxyethylthiazole kinase activity"/>
    <property type="evidence" value="ECO:0007669"/>
    <property type="project" value="UniProtKB-UniRule"/>
</dbReference>
<dbReference type="UniPathway" id="UPA00060">
    <property type="reaction ID" value="UER00139"/>
</dbReference>
<dbReference type="EC" id="2.7.1.50" evidence="11"/>
<keyword evidence="9 11" id="KW-0460">Magnesium</keyword>
<evidence type="ECO:0000256" key="7">
    <source>
        <dbReference type="ARBA" id="ARBA00022777"/>
    </source>
</evidence>
<dbReference type="GO" id="GO:0005524">
    <property type="term" value="F:ATP binding"/>
    <property type="evidence" value="ECO:0007669"/>
    <property type="project" value="UniProtKB-UniRule"/>
</dbReference>
<feature type="binding site" evidence="11">
    <location>
        <position position="49"/>
    </location>
    <ligand>
        <name>substrate</name>
    </ligand>
</feature>
<evidence type="ECO:0000256" key="1">
    <source>
        <dbReference type="ARBA" id="ARBA00001771"/>
    </source>
</evidence>
<gene>
    <name evidence="11" type="primary">thiM</name>
    <name evidence="12" type="ORF">CBF28_03910</name>
</gene>
<dbReference type="GO" id="GO:0009229">
    <property type="term" value="P:thiamine diphosphate biosynthetic process"/>
    <property type="evidence" value="ECO:0007669"/>
    <property type="project" value="UniProtKB-UniRule"/>
</dbReference>
<feature type="binding site" evidence="11">
    <location>
        <position position="204"/>
    </location>
    <ligand>
        <name>substrate</name>
    </ligand>
</feature>
<evidence type="ECO:0000256" key="8">
    <source>
        <dbReference type="ARBA" id="ARBA00022840"/>
    </source>
</evidence>
<evidence type="ECO:0000256" key="11">
    <source>
        <dbReference type="HAMAP-Rule" id="MF_00228"/>
    </source>
</evidence>
<keyword evidence="5 11" id="KW-0479">Metal-binding</keyword>
<proteinExistence type="inferred from homology"/>
<dbReference type="GO" id="GO:0000287">
    <property type="term" value="F:magnesium ion binding"/>
    <property type="evidence" value="ECO:0007669"/>
    <property type="project" value="UniProtKB-UniRule"/>
</dbReference>
<dbReference type="PRINTS" id="PR01099">
    <property type="entry name" value="HYETHTZKNASE"/>
</dbReference>
<evidence type="ECO:0000256" key="9">
    <source>
        <dbReference type="ARBA" id="ARBA00022842"/>
    </source>
</evidence>
<dbReference type="GO" id="GO:0009228">
    <property type="term" value="P:thiamine biosynthetic process"/>
    <property type="evidence" value="ECO:0007669"/>
    <property type="project" value="UniProtKB-KW"/>
</dbReference>
<evidence type="ECO:0000256" key="3">
    <source>
        <dbReference type="ARBA" id="ARBA00004868"/>
    </source>
</evidence>
<dbReference type="HAMAP" id="MF_00228">
    <property type="entry name" value="Thz_kinase"/>
    <property type="match status" value="1"/>
</dbReference>
<dbReference type="EMBL" id="NGKB01000003">
    <property type="protein sequence ID" value="RSU16106.1"/>
    <property type="molecule type" value="Genomic_DNA"/>
</dbReference>
<evidence type="ECO:0000256" key="4">
    <source>
        <dbReference type="ARBA" id="ARBA00022679"/>
    </source>
</evidence>
<dbReference type="InterPro" id="IPR029056">
    <property type="entry name" value="Ribokinase-like"/>
</dbReference>
<dbReference type="AlphaFoldDB" id="A0A430B708"/>
<comment type="function">
    <text evidence="11">Catalyzes the phosphorylation of the hydroxyl group of 4-methyl-5-beta-hydroxyethylthiazole (THZ).</text>
</comment>
<evidence type="ECO:0000313" key="13">
    <source>
        <dbReference type="Proteomes" id="UP000288028"/>
    </source>
</evidence>
<reference evidence="12 13" key="1">
    <citation type="submission" date="2017-05" db="EMBL/GenBank/DDBJ databases">
        <title>Vagococcus spp. assemblies.</title>
        <authorList>
            <person name="Gulvik C.A."/>
        </authorList>
    </citation>
    <scope>NUCLEOTIDE SEQUENCE [LARGE SCALE GENOMIC DNA]</scope>
    <source>
        <strain evidence="12 13">SS1714</strain>
    </source>
</reference>
<sequence>MVTSQKDLLMNKQANNFFKKSPLVHCITNEVTCESMANALLYVNSKPIMAVDEREFKELFEQTDGLLLNLGHLSINRQEQLLAASQEALHTNKPTVIDVVGVSASSLRKKLALTLLENKPTVVKGNTSEMRNLCGLKSSGRGVDGDSSDQEKASLQELSETLKKWTQQYPATSFLATGETDIIVTPHTSYYLKNGVAELDQMTGTGDIVGALIASLLGQGIESEMSLVGAVSYFNLCGESALTHCKKPLGMADFRHELFNELSRLYKKDDWWQQVKGERI</sequence>
<comment type="cofactor">
    <cofactor evidence="2 11">
        <name>Mg(2+)</name>
        <dbReference type="ChEBI" id="CHEBI:18420"/>
    </cofactor>
</comment>
<dbReference type="CDD" id="cd01170">
    <property type="entry name" value="THZ_kinase"/>
    <property type="match status" value="1"/>
</dbReference>
<evidence type="ECO:0000256" key="10">
    <source>
        <dbReference type="ARBA" id="ARBA00022977"/>
    </source>
</evidence>
<keyword evidence="10 11" id="KW-0784">Thiamine biosynthesis</keyword>
<comment type="catalytic activity">
    <reaction evidence="1 11">
        <text>5-(2-hydroxyethyl)-4-methylthiazole + ATP = 4-methyl-5-(2-phosphooxyethyl)-thiazole + ADP + H(+)</text>
        <dbReference type="Rhea" id="RHEA:24212"/>
        <dbReference type="ChEBI" id="CHEBI:15378"/>
        <dbReference type="ChEBI" id="CHEBI:17957"/>
        <dbReference type="ChEBI" id="CHEBI:30616"/>
        <dbReference type="ChEBI" id="CHEBI:58296"/>
        <dbReference type="ChEBI" id="CHEBI:456216"/>
        <dbReference type="EC" id="2.7.1.50"/>
    </reaction>
</comment>
<comment type="similarity">
    <text evidence="11">Belongs to the Thz kinase family.</text>
</comment>
<keyword evidence="13" id="KW-1185">Reference proteome</keyword>
<keyword evidence="4 11" id="KW-0808">Transferase</keyword>
<protein>
    <recommendedName>
        <fullName evidence="11">Hydroxyethylthiazole kinase</fullName>
        <ecNumber evidence="11">2.7.1.50</ecNumber>
    </recommendedName>
    <alternativeName>
        <fullName evidence="11">4-methyl-5-beta-hydroxyethylthiazole kinase</fullName>
        <shortName evidence="11">TH kinase</shortName>
        <shortName evidence="11">Thz kinase</shortName>
    </alternativeName>
</protein>
<feature type="binding site" evidence="11">
    <location>
        <position position="177"/>
    </location>
    <ligand>
        <name>ATP</name>
        <dbReference type="ChEBI" id="CHEBI:30616"/>
    </ligand>
</feature>
<comment type="pathway">
    <text evidence="3 11">Cofactor biosynthesis; thiamine diphosphate biosynthesis; 4-methyl-5-(2-phosphoethyl)-thiazole from 5-(2-hydroxyethyl)-4-methylthiazole: step 1/1.</text>
</comment>